<evidence type="ECO:0000313" key="2">
    <source>
        <dbReference type="EMBL" id="CAB4851491.1"/>
    </source>
</evidence>
<feature type="domain" description="N-acetyltransferase" evidence="1">
    <location>
        <begin position="5"/>
        <end position="187"/>
    </location>
</feature>
<dbReference type="InterPro" id="IPR000182">
    <property type="entry name" value="GNAT_dom"/>
</dbReference>
<dbReference type="PROSITE" id="PS51186">
    <property type="entry name" value="GNAT"/>
    <property type="match status" value="1"/>
</dbReference>
<dbReference type="AlphaFoldDB" id="A0A6J7C2X2"/>
<organism evidence="2">
    <name type="scientific">freshwater metagenome</name>
    <dbReference type="NCBI Taxonomy" id="449393"/>
    <lineage>
        <taxon>unclassified sequences</taxon>
        <taxon>metagenomes</taxon>
        <taxon>ecological metagenomes</taxon>
    </lineage>
</organism>
<protein>
    <submittedName>
        <fullName evidence="2">Unannotated protein</fullName>
    </submittedName>
</protein>
<dbReference type="Pfam" id="PF00583">
    <property type="entry name" value="Acetyltransf_1"/>
    <property type="match status" value="1"/>
</dbReference>
<proteinExistence type="predicted"/>
<sequence length="217" mass="23126">MAVARRLGPLTRDCLAEIPGPCGSCVRWEFDAVHRARVERDGIGAEAKADWLSSTLLDWGSCGQVVRVDGVVAGYALYAPPAYLPGLAAYATAPVSADAVALSTMRVAAEYAGRGIARMLIQGMAADLVRRGVRAVEAITTTHPADVPGDAGGCLIPADFLLAVGFNTIRAHPRTPRVRLDLRTTLTWREDVVEAAMERLLGRRQQVGALPLQAPTE</sequence>
<dbReference type="GO" id="GO:0016747">
    <property type="term" value="F:acyltransferase activity, transferring groups other than amino-acyl groups"/>
    <property type="evidence" value="ECO:0007669"/>
    <property type="project" value="InterPro"/>
</dbReference>
<gene>
    <name evidence="2" type="ORF">UFOPK3268_01268</name>
</gene>
<dbReference type="InterPro" id="IPR016181">
    <property type="entry name" value="Acyl_CoA_acyltransferase"/>
</dbReference>
<evidence type="ECO:0000259" key="1">
    <source>
        <dbReference type="PROSITE" id="PS51186"/>
    </source>
</evidence>
<name>A0A6J7C2X2_9ZZZZ</name>
<dbReference type="EMBL" id="CAFBIZ010000174">
    <property type="protein sequence ID" value="CAB4851491.1"/>
    <property type="molecule type" value="Genomic_DNA"/>
</dbReference>
<reference evidence="2" key="1">
    <citation type="submission" date="2020-05" db="EMBL/GenBank/DDBJ databases">
        <authorList>
            <person name="Chiriac C."/>
            <person name="Salcher M."/>
            <person name="Ghai R."/>
            <person name="Kavagutti S V."/>
        </authorList>
    </citation>
    <scope>NUCLEOTIDE SEQUENCE</scope>
</reference>
<dbReference type="SUPFAM" id="SSF55729">
    <property type="entry name" value="Acyl-CoA N-acyltransferases (Nat)"/>
    <property type="match status" value="1"/>
</dbReference>
<dbReference type="Gene3D" id="3.40.630.30">
    <property type="match status" value="1"/>
</dbReference>
<accession>A0A6J7C2X2</accession>
<dbReference type="CDD" id="cd04301">
    <property type="entry name" value="NAT_SF"/>
    <property type="match status" value="1"/>
</dbReference>